<name>A0ABY7U1G2_9SPHN</name>
<geneLocation type="plasmid" evidence="2 3">
    <name>unnamed1</name>
</geneLocation>
<organism evidence="2 3">
    <name type="scientific">Novosphingobium humi</name>
    <dbReference type="NCBI Taxonomy" id="2282397"/>
    <lineage>
        <taxon>Bacteria</taxon>
        <taxon>Pseudomonadati</taxon>
        <taxon>Pseudomonadota</taxon>
        <taxon>Alphaproteobacteria</taxon>
        <taxon>Sphingomonadales</taxon>
        <taxon>Sphingomonadaceae</taxon>
        <taxon>Novosphingobium</taxon>
    </lineage>
</organism>
<dbReference type="Proteomes" id="UP001218231">
    <property type="component" value="Plasmid unnamed1"/>
</dbReference>
<reference evidence="2 3" key="1">
    <citation type="submission" date="2023-02" db="EMBL/GenBank/DDBJ databases">
        <title>Genome sequence of Novosphingobium humi KACC 19094.</title>
        <authorList>
            <person name="Kim S."/>
            <person name="Heo J."/>
            <person name="Kwon S.-W."/>
        </authorList>
    </citation>
    <scope>NUCLEOTIDE SEQUENCE [LARGE SCALE GENOMIC DNA]</scope>
    <source>
        <strain evidence="2 3">KACC 19094</strain>
        <plasmid evidence="2 3">unnamed1</plasmid>
    </source>
</reference>
<protein>
    <submittedName>
        <fullName evidence="2">Uncharacterized protein</fullName>
    </submittedName>
</protein>
<dbReference type="RefSeq" id="WP_273619365.1">
    <property type="nucleotide sequence ID" value="NZ_CP117418.1"/>
</dbReference>
<keyword evidence="3" id="KW-1185">Reference proteome</keyword>
<dbReference type="EMBL" id="CP117418">
    <property type="protein sequence ID" value="WCT79073.1"/>
    <property type="molecule type" value="Genomic_DNA"/>
</dbReference>
<feature type="region of interest" description="Disordered" evidence="1">
    <location>
        <begin position="1"/>
        <end position="38"/>
    </location>
</feature>
<evidence type="ECO:0000256" key="1">
    <source>
        <dbReference type="SAM" id="MobiDB-lite"/>
    </source>
</evidence>
<gene>
    <name evidence="2" type="ORF">PQ457_18850</name>
</gene>
<evidence type="ECO:0000313" key="2">
    <source>
        <dbReference type="EMBL" id="WCT79073.1"/>
    </source>
</evidence>
<proteinExistence type="predicted"/>
<keyword evidence="2" id="KW-0614">Plasmid</keyword>
<accession>A0ABY7U1G2</accession>
<evidence type="ECO:0000313" key="3">
    <source>
        <dbReference type="Proteomes" id="UP001218231"/>
    </source>
</evidence>
<sequence length="541" mass="59960">MRFNNLGRYKTGGTSSRMQLSVPAPKTPSGRVYRYSPNEKAPPRHFILGDVVADIPLTTELRHRMKLEPRSNQTVCPYSGVIDDDSTFLHPDDLDAAIETVKQAALVDVHRELDRMLGGLAKSFAGNSFVKMEVKSSVGPPPKPHFRRSDLMRELICDHCGRDYGVYAIGLFCPDCGAPNLRLHFLRETQLVIDQIEIAEQLDAEQEELAYRLLGNAHEDVLTAFEATLKAVYLYGIDQLGKDRPRVGNDFQNVDKATKRFAEIVVEPFATLTPAAMDVLKINIQKRHVIGHNLGVIDDKFVPFDPDAKVGETVAIIGDDIRQFAAVGQQVIDALDAWLCGTMSPMVGNDAALAIKPLPARPDDPDNLSALSLDLSLLARKMALWIAQTSPNGLSEFVDCEELVQHFCDTKLEELVEAVAELKQDGFVETYETMGRDIPYCRPTADLFLIFDAKAIGANSSADIAHLIPIILDGPDAVDVATLFAKCEWEKRRFNPALSAIIAHIPEGRVIGAADGEFAAHYFQILPEDRVSLKRYWQRIA</sequence>